<keyword evidence="2" id="KW-1185">Reference proteome</keyword>
<comment type="caution">
    <text evidence="1">The sequence shown here is derived from an EMBL/GenBank/DDBJ whole genome shotgun (WGS) entry which is preliminary data.</text>
</comment>
<reference evidence="1 2" key="1">
    <citation type="submission" date="2024-09" db="EMBL/GenBank/DDBJ databases">
        <authorList>
            <person name="Sun Q."/>
            <person name="Mori K."/>
        </authorList>
    </citation>
    <scope>NUCLEOTIDE SEQUENCE [LARGE SCALE GENOMIC DNA]</scope>
    <source>
        <strain evidence="1 2">CCM 7228</strain>
    </source>
</reference>
<organism evidence="1 2">
    <name type="scientific">Metabacillus herbersteinensis</name>
    <dbReference type="NCBI Taxonomy" id="283816"/>
    <lineage>
        <taxon>Bacteria</taxon>
        <taxon>Bacillati</taxon>
        <taxon>Bacillota</taxon>
        <taxon>Bacilli</taxon>
        <taxon>Bacillales</taxon>
        <taxon>Bacillaceae</taxon>
        <taxon>Metabacillus</taxon>
    </lineage>
</organism>
<dbReference type="RefSeq" id="WP_378936714.1">
    <property type="nucleotide sequence ID" value="NZ_JBHLVO010000020.1"/>
</dbReference>
<dbReference type="Proteomes" id="UP001589854">
    <property type="component" value="Unassembled WGS sequence"/>
</dbReference>
<name>A0ABV6GIT4_9BACI</name>
<sequence>MEKSKKDKKVIPKKVTRFTGDTKLTIENQKALKIMKAIKGSLG</sequence>
<accession>A0ABV6GIT4</accession>
<protein>
    <submittedName>
        <fullName evidence="1">Uncharacterized protein</fullName>
    </submittedName>
</protein>
<evidence type="ECO:0000313" key="2">
    <source>
        <dbReference type="Proteomes" id="UP001589854"/>
    </source>
</evidence>
<proteinExistence type="predicted"/>
<gene>
    <name evidence="1" type="ORF">ACFFIX_18680</name>
</gene>
<dbReference type="EMBL" id="JBHLVO010000020">
    <property type="protein sequence ID" value="MFC0273430.1"/>
    <property type="molecule type" value="Genomic_DNA"/>
</dbReference>
<evidence type="ECO:0000313" key="1">
    <source>
        <dbReference type="EMBL" id="MFC0273430.1"/>
    </source>
</evidence>